<gene>
    <name evidence="2" type="ORF">OFUS_LOCUS25462</name>
</gene>
<evidence type="ECO:0000313" key="2">
    <source>
        <dbReference type="EMBL" id="CAH1801695.1"/>
    </source>
</evidence>
<comment type="caution">
    <text evidence="2">The sequence shown here is derived from an EMBL/GenBank/DDBJ whole genome shotgun (WGS) entry which is preliminary data.</text>
</comment>
<feature type="domain" description="Polysaccharide lyase 14" evidence="1">
    <location>
        <begin position="9"/>
        <end position="211"/>
    </location>
</feature>
<keyword evidence="3" id="KW-1185">Reference proteome</keyword>
<accession>A0A8J1XNG7</accession>
<dbReference type="EMBL" id="CAIIXF020000012">
    <property type="protein sequence ID" value="CAH1801695.1"/>
    <property type="molecule type" value="Genomic_DNA"/>
</dbReference>
<proteinExistence type="predicted"/>
<evidence type="ECO:0000259" key="1">
    <source>
        <dbReference type="Pfam" id="PF21294"/>
    </source>
</evidence>
<protein>
    <recommendedName>
        <fullName evidence="1">Polysaccharide lyase 14 domain-containing protein</fullName>
    </recommendedName>
</protein>
<dbReference type="PANTHER" id="PTHR40124">
    <property type="match status" value="1"/>
</dbReference>
<sequence>MNVVKDPVDDSTNVLEVVYKKGTYCRSKPGGIQFKATKFPPQESAMLSYQLFFSENFDFVKGGKLPGFFGGSGICSGGRKQNCFSTRYMWRENGKGELYLYTPLDQTKGFCDRENVFCNFDYGHSVGNGTFVFTTGRWHQIQQYIKLNTPGQMNGIAKIWFDGTQVYSITDLNFRSNPDVKINALFFSTFFGGGSPDYATPNTVWAFFKNFEVCKHK</sequence>
<dbReference type="InterPro" id="IPR048958">
    <property type="entry name" value="Polysacc_lyase_14"/>
</dbReference>
<dbReference type="AlphaFoldDB" id="A0A8J1XNG7"/>
<dbReference type="Pfam" id="PF21294">
    <property type="entry name" value="Polysacc_lyase_14"/>
    <property type="match status" value="1"/>
</dbReference>
<organism evidence="2 3">
    <name type="scientific">Owenia fusiformis</name>
    <name type="common">Polychaete worm</name>
    <dbReference type="NCBI Taxonomy" id="6347"/>
    <lineage>
        <taxon>Eukaryota</taxon>
        <taxon>Metazoa</taxon>
        <taxon>Spiralia</taxon>
        <taxon>Lophotrochozoa</taxon>
        <taxon>Annelida</taxon>
        <taxon>Polychaeta</taxon>
        <taxon>Sedentaria</taxon>
        <taxon>Canalipalpata</taxon>
        <taxon>Sabellida</taxon>
        <taxon>Oweniida</taxon>
        <taxon>Oweniidae</taxon>
        <taxon>Owenia</taxon>
    </lineage>
</organism>
<dbReference type="PANTHER" id="PTHR40124:SF1">
    <property type="entry name" value="DISAGGREGATASE RELATED REPEAT PROTEIN"/>
    <property type="match status" value="1"/>
</dbReference>
<dbReference type="OrthoDB" id="10069995at2759"/>
<name>A0A8J1XNG7_OWEFU</name>
<dbReference type="Proteomes" id="UP000749559">
    <property type="component" value="Unassembled WGS sequence"/>
</dbReference>
<evidence type="ECO:0000313" key="3">
    <source>
        <dbReference type="Proteomes" id="UP000749559"/>
    </source>
</evidence>
<reference evidence="2" key="1">
    <citation type="submission" date="2022-03" db="EMBL/GenBank/DDBJ databases">
        <authorList>
            <person name="Martin C."/>
        </authorList>
    </citation>
    <scope>NUCLEOTIDE SEQUENCE</scope>
</reference>
<dbReference type="Gene3D" id="2.60.120.200">
    <property type="match status" value="1"/>
</dbReference>